<name>A0A4D9EHT8_9SAUR</name>
<protein>
    <submittedName>
        <fullName evidence="1">HEAT repeat-containing protein 3</fullName>
    </submittedName>
</protein>
<evidence type="ECO:0000313" key="1">
    <source>
        <dbReference type="EMBL" id="TFK09696.1"/>
    </source>
</evidence>
<gene>
    <name evidence="1" type="ORF">DR999_PMT07270</name>
</gene>
<keyword evidence="2" id="KW-1185">Reference proteome</keyword>
<evidence type="ECO:0000313" key="2">
    <source>
        <dbReference type="Proteomes" id="UP000297703"/>
    </source>
</evidence>
<dbReference type="Proteomes" id="UP000297703">
    <property type="component" value="Unassembled WGS sequence"/>
</dbReference>
<proteinExistence type="predicted"/>
<dbReference type="EMBL" id="QXTE01000050">
    <property type="protein sequence ID" value="TFK09696.1"/>
    <property type="molecule type" value="Genomic_DNA"/>
</dbReference>
<sequence length="103" mass="11291">MVTREGISSPRPGAGRGCCFHPSPQRPKKVCVLAHGRAILLSSPLHSPQEKSRPKLCAPNCMLLLKAAVSTLSSKLELAFCGLKYLSNKMWSFTYYFTFSVGC</sequence>
<comment type="caution">
    <text evidence="1">The sequence shown here is derived from an EMBL/GenBank/DDBJ whole genome shotgun (WGS) entry which is preliminary data.</text>
</comment>
<accession>A0A4D9EHT8</accession>
<organism evidence="1 2">
    <name type="scientific">Platysternon megacephalum</name>
    <name type="common">big-headed turtle</name>
    <dbReference type="NCBI Taxonomy" id="55544"/>
    <lineage>
        <taxon>Eukaryota</taxon>
        <taxon>Metazoa</taxon>
        <taxon>Chordata</taxon>
        <taxon>Craniata</taxon>
        <taxon>Vertebrata</taxon>
        <taxon>Euteleostomi</taxon>
        <taxon>Archelosauria</taxon>
        <taxon>Testudinata</taxon>
        <taxon>Testudines</taxon>
        <taxon>Cryptodira</taxon>
        <taxon>Durocryptodira</taxon>
        <taxon>Testudinoidea</taxon>
        <taxon>Platysternidae</taxon>
        <taxon>Platysternon</taxon>
    </lineage>
</organism>
<dbReference type="AlphaFoldDB" id="A0A4D9EHT8"/>
<reference evidence="1 2" key="2">
    <citation type="submission" date="2019-04" db="EMBL/GenBank/DDBJ databases">
        <title>The genome sequence of big-headed turtle.</title>
        <authorList>
            <person name="Gong S."/>
        </authorList>
    </citation>
    <scope>NUCLEOTIDE SEQUENCE [LARGE SCALE GENOMIC DNA]</scope>
    <source>
        <strain evidence="1">DO16091913</strain>
        <tissue evidence="1">Muscle</tissue>
    </source>
</reference>
<reference evidence="1 2" key="1">
    <citation type="submission" date="2019-04" db="EMBL/GenBank/DDBJ databases">
        <title>Draft genome of the big-headed turtle Platysternon megacephalum.</title>
        <authorList>
            <person name="Gong S."/>
        </authorList>
    </citation>
    <scope>NUCLEOTIDE SEQUENCE [LARGE SCALE GENOMIC DNA]</scope>
    <source>
        <strain evidence="1">DO16091913</strain>
        <tissue evidence="1">Muscle</tissue>
    </source>
</reference>